<gene>
    <name evidence="1" type="ORF">LCGC14_3105980</name>
</gene>
<proteinExistence type="predicted"/>
<evidence type="ECO:0000313" key="1">
    <source>
        <dbReference type="EMBL" id="KKK52331.1"/>
    </source>
</evidence>
<dbReference type="EMBL" id="LAZR01067073">
    <property type="protein sequence ID" value="KKK52331.1"/>
    <property type="molecule type" value="Genomic_DNA"/>
</dbReference>
<dbReference type="AlphaFoldDB" id="A0A0F8YWD6"/>
<protein>
    <submittedName>
        <fullName evidence="1">Uncharacterized protein</fullName>
    </submittedName>
</protein>
<name>A0A0F8YWD6_9ZZZZ</name>
<accession>A0A0F8YWD6</accession>
<comment type="caution">
    <text evidence="1">The sequence shown here is derived from an EMBL/GenBank/DDBJ whole genome shotgun (WGS) entry which is preliminary data.</text>
</comment>
<reference evidence="1" key="1">
    <citation type="journal article" date="2015" name="Nature">
        <title>Complex archaea that bridge the gap between prokaryotes and eukaryotes.</title>
        <authorList>
            <person name="Spang A."/>
            <person name="Saw J.H."/>
            <person name="Jorgensen S.L."/>
            <person name="Zaremba-Niedzwiedzka K."/>
            <person name="Martijn J."/>
            <person name="Lind A.E."/>
            <person name="van Eijk R."/>
            <person name="Schleper C."/>
            <person name="Guy L."/>
            <person name="Ettema T.J."/>
        </authorList>
    </citation>
    <scope>NUCLEOTIDE SEQUENCE</scope>
</reference>
<sequence>MFVYDENGLYICVDCGEPYEPGHAIHCKKQTKKQGGKTMGKKQNIGYHIDVGMQMLHASEDECHFDITEYLKRGQE</sequence>
<organism evidence="1">
    <name type="scientific">marine sediment metagenome</name>
    <dbReference type="NCBI Taxonomy" id="412755"/>
    <lineage>
        <taxon>unclassified sequences</taxon>
        <taxon>metagenomes</taxon>
        <taxon>ecological metagenomes</taxon>
    </lineage>
</organism>